<dbReference type="EMBL" id="CAACYE010000005">
    <property type="protein sequence ID" value="VFA81518.1"/>
    <property type="molecule type" value="Genomic_DNA"/>
</dbReference>
<gene>
    <name evidence="1" type="ORF">NCTC1935_00144</name>
    <name evidence="2" type="ORF">NCTC1935_00204</name>
</gene>
<dbReference type="EMBL" id="CAACYE010000005">
    <property type="protein sequence ID" value="VFA81638.1"/>
    <property type="molecule type" value="Genomic_DNA"/>
</dbReference>
<reference evidence="1" key="1">
    <citation type="submission" date="2019-02" db="EMBL/GenBank/DDBJ databases">
        <authorList>
            <consortium name="Pathogen Informatics"/>
        </authorList>
    </citation>
    <scope>NUCLEOTIDE SEQUENCE</scope>
    <source>
        <strain evidence="1">3012STDY6733949</strain>
    </source>
</reference>
<evidence type="ECO:0000313" key="2">
    <source>
        <dbReference type="EMBL" id="VFA81638.1"/>
    </source>
</evidence>
<name>A0A449H9Z8_NOCFR</name>
<dbReference type="RefSeq" id="WP_137354357.1">
    <property type="nucleotide sequence ID" value="NZ_CAACYE020000001.1"/>
</dbReference>
<protein>
    <submittedName>
        <fullName evidence="1">Uncharacterized protein</fullName>
    </submittedName>
</protein>
<organism evidence="1">
    <name type="scientific">Nocardia farcinica</name>
    <dbReference type="NCBI Taxonomy" id="37329"/>
    <lineage>
        <taxon>Bacteria</taxon>
        <taxon>Bacillati</taxon>
        <taxon>Actinomycetota</taxon>
        <taxon>Actinomycetes</taxon>
        <taxon>Mycobacteriales</taxon>
        <taxon>Nocardiaceae</taxon>
        <taxon>Nocardia</taxon>
    </lineage>
</organism>
<dbReference type="AlphaFoldDB" id="A0A449H9Z8"/>
<sequence length="142" mass="13665">MPCIVATPPGGVAPAGMTRNAATPLGTTLAQIGGWVAEAGSVVTGGNALIASGSGSGTITSSVLFTNSGINRTVDIEIRVNGVTVASVTGASVPGGGATIALNTTGAVAIPDGAQITYWARQSGGTLQVANSAAAYVRITPA</sequence>
<evidence type="ECO:0000313" key="1">
    <source>
        <dbReference type="EMBL" id="VFA81518.1"/>
    </source>
</evidence>
<proteinExistence type="predicted"/>
<accession>A0A449H9Z8</accession>